<dbReference type="Proteomes" id="UP000244336">
    <property type="component" value="Chromosome 9"/>
</dbReference>
<dbReference type="Gramene" id="PUZ37154">
    <property type="protein sequence ID" value="PUZ37154"/>
    <property type="gene ID" value="GQ55_9G095700"/>
</dbReference>
<accession>A0A2T7C1C9</accession>
<gene>
    <name evidence="1" type="ORF">GQ55_9G095700</name>
</gene>
<reference evidence="1 2" key="1">
    <citation type="submission" date="2018-04" db="EMBL/GenBank/DDBJ databases">
        <title>WGS assembly of Panicum hallii var. hallii HAL2.</title>
        <authorList>
            <person name="Lovell J."/>
            <person name="Jenkins J."/>
            <person name="Lowry D."/>
            <person name="Mamidi S."/>
            <person name="Sreedasyam A."/>
            <person name="Weng X."/>
            <person name="Barry K."/>
            <person name="Bonette J."/>
            <person name="Campitelli B."/>
            <person name="Daum C."/>
            <person name="Gordon S."/>
            <person name="Gould B."/>
            <person name="Lipzen A."/>
            <person name="MacQueen A."/>
            <person name="Palacio-Mejia J."/>
            <person name="Plott C."/>
            <person name="Shakirov E."/>
            <person name="Shu S."/>
            <person name="Yoshinaga Y."/>
            <person name="Zane M."/>
            <person name="Rokhsar D."/>
            <person name="Grimwood J."/>
            <person name="Schmutz J."/>
            <person name="Juenger T."/>
        </authorList>
    </citation>
    <scope>NUCLEOTIDE SEQUENCE [LARGE SCALE GENOMIC DNA]</scope>
    <source>
        <strain evidence="2">cv. HAL2</strain>
    </source>
</reference>
<keyword evidence="2" id="KW-1185">Reference proteome</keyword>
<dbReference type="EMBL" id="CM009757">
    <property type="protein sequence ID" value="PUZ37154.1"/>
    <property type="molecule type" value="Genomic_DNA"/>
</dbReference>
<evidence type="ECO:0000313" key="2">
    <source>
        <dbReference type="Proteomes" id="UP000244336"/>
    </source>
</evidence>
<protein>
    <submittedName>
        <fullName evidence="1">Uncharacterized protein</fullName>
    </submittedName>
</protein>
<evidence type="ECO:0000313" key="1">
    <source>
        <dbReference type="EMBL" id="PUZ37154.1"/>
    </source>
</evidence>
<sequence length="59" mass="7004">MERIFPKHPSDVLFLILSKLQRWGILLRSKEKELFDEQRLKLEAWAKDFSKTVSMDVGV</sequence>
<name>A0A2T7C1C9_9POAL</name>
<organism evidence="1 2">
    <name type="scientific">Panicum hallii var. hallii</name>
    <dbReference type="NCBI Taxonomy" id="1504633"/>
    <lineage>
        <taxon>Eukaryota</taxon>
        <taxon>Viridiplantae</taxon>
        <taxon>Streptophyta</taxon>
        <taxon>Embryophyta</taxon>
        <taxon>Tracheophyta</taxon>
        <taxon>Spermatophyta</taxon>
        <taxon>Magnoliopsida</taxon>
        <taxon>Liliopsida</taxon>
        <taxon>Poales</taxon>
        <taxon>Poaceae</taxon>
        <taxon>PACMAD clade</taxon>
        <taxon>Panicoideae</taxon>
        <taxon>Panicodae</taxon>
        <taxon>Paniceae</taxon>
        <taxon>Panicinae</taxon>
        <taxon>Panicum</taxon>
        <taxon>Panicum sect. Panicum</taxon>
    </lineage>
</organism>
<proteinExistence type="predicted"/>
<dbReference type="AlphaFoldDB" id="A0A2T7C1C9"/>